<accession>A0AAN9TQS6</accession>
<dbReference type="Gene3D" id="6.10.250.1620">
    <property type="match status" value="1"/>
</dbReference>
<evidence type="ECO:0000313" key="9">
    <source>
        <dbReference type="EMBL" id="KAK7603480.1"/>
    </source>
</evidence>
<protein>
    <recommendedName>
        <fullName evidence="5">V-type proton ATPase subunit E</fullName>
    </recommendedName>
    <alternativeName>
        <fullName evidence="6">V-ATPase 26 kDa subunit</fullName>
    </alternativeName>
    <alternativeName>
        <fullName evidence="4">V-type proton ATPase subunit e</fullName>
    </alternativeName>
    <alternativeName>
        <fullName evidence="7 8">Vacuolar proton pump subunit E</fullName>
    </alternativeName>
</protein>
<gene>
    <name evidence="9" type="ORF">V9T40_003479</name>
</gene>
<keyword evidence="2" id="KW-0813">Transport</keyword>
<evidence type="ECO:0000256" key="2">
    <source>
        <dbReference type="ARBA" id="ARBA00022448"/>
    </source>
</evidence>
<dbReference type="InterPro" id="IPR038495">
    <property type="entry name" value="ATPase_E_C"/>
</dbReference>
<dbReference type="HAMAP" id="MF_00311">
    <property type="entry name" value="ATP_synth_E_arch"/>
    <property type="match status" value="1"/>
</dbReference>
<comment type="similarity">
    <text evidence="1">Belongs to the V-ATPase E subunit family.</text>
</comment>
<dbReference type="InterPro" id="IPR002842">
    <property type="entry name" value="ATPase_V1_Esu"/>
</dbReference>
<reference evidence="9 10" key="1">
    <citation type="submission" date="2024-03" db="EMBL/GenBank/DDBJ databases">
        <title>Adaptation during the transition from Ophiocordyceps entomopathogen to insect associate is accompanied by gene loss and intensified selection.</title>
        <authorList>
            <person name="Ward C.M."/>
            <person name="Onetto C.A."/>
            <person name="Borneman A.R."/>
        </authorList>
    </citation>
    <scope>NUCLEOTIDE SEQUENCE [LARGE SCALE GENOMIC DNA]</scope>
    <source>
        <strain evidence="9">AWRI1</strain>
        <tissue evidence="9">Single Adult Female</tissue>
    </source>
</reference>
<dbReference type="AlphaFoldDB" id="A0AAN9TQS6"/>
<name>A0AAN9TQS6_9HEMI</name>
<dbReference type="FunFam" id="3.30.2320.30:FF:000001">
    <property type="entry name" value="V-type proton atpase subunit e 1"/>
    <property type="match status" value="1"/>
</dbReference>
<evidence type="ECO:0000256" key="8">
    <source>
        <dbReference type="ARBA" id="ARBA00082230"/>
    </source>
</evidence>
<dbReference type="Proteomes" id="UP001367676">
    <property type="component" value="Unassembled WGS sequence"/>
</dbReference>
<dbReference type="GO" id="GO:0033178">
    <property type="term" value="C:proton-transporting two-sector ATPase complex, catalytic domain"/>
    <property type="evidence" value="ECO:0007669"/>
    <property type="project" value="InterPro"/>
</dbReference>
<evidence type="ECO:0000256" key="7">
    <source>
        <dbReference type="ARBA" id="ARBA00082222"/>
    </source>
</evidence>
<evidence type="ECO:0000313" key="10">
    <source>
        <dbReference type="Proteomes" id="UP001367676"/>
    </source>
</evidence>
<evidence type="ECO:0000256" key="6">
    <source>
        <dbReference type="ARBA" id="ARBA00077020"/>
    </source>
</evidence>
<keyword evidence="10" id="KW-1185">Reference proteome</keyword>
<keyword evidence="3" id="KW-0406">Ion transport</keyword>
<evidence type="ECO:0000256" key="1">
    <source>
        <dbReference type="ARBA" id="ARBA00005901"/>
    </source>
</evidence>
<evidence type="ECO:0000256" key="3">
    <source>
        <dbReference type="ARBA" id="ARBA00023065"/>
    </source>
</evidence>
<evidence type="ECO:0000256" key="4">
    <source>
        <dbReference type="ARBA" id="ARBA00071102"/>
    </source>
</evidence>
<dbReference type="PANTHER" id="PTHR45715">
    <property type="entry name" value="ATPASE H+-TRANSPORTING V1 SUBUNIT E1A-RELATED"/>
    <property type="match status" value="1"/>
</dbReference>
<comment type="caution">
    <text evidence="9">The sequence shown here is derived from an EMBL/GenBank/DDBJ whole genome shotgun (WGS) entry which is preliminary data.</text>
</comment>
<dbReference type="Pfam" id="PF01991">
    <property type="entry name" value="vATP-synt_E"/>
    <property type="match status" value="1"/>
</dbReference>
<dbReference type="SUPFAM" id="SSF160527">
    <property type="entry name" value="V-type ATPase subunit E-like"/>
    <property type="match status" value="1"/>
</dbReference>
<dbReference type="EMBL" id="JBBCAQ010000006">
    <property type="protein sequence ID" value="KAK7603480.1"/>
    <property type="molecule type" value="Genomic_DNA"/>
</dbReference>
<dbReference type="Gene3D" id="3.30.2320.30">
    <property type="entry name" value="ATP synthase, E subunit, C-terminal"/>
    <property type="match status" value="1"/>
</dbReference>
<proteinExistence type="inferred from homology"/>
<sequence length="226" mass="26383">MALSDADVQKQIKHMMAFIEQEANEKAEEIDAKAEEEFNLEKGRLVQHQRLKIMDYYERKEKSVELQKKIQSSNMLNQARLKALKVREDYVRDVLDEARQKLKEIVKDESRYAEILHKLIIQGLLQLLESHVLLRVREKDQRLIQSILPNVTEEYKKICGKEIVLKIDTETFLSAETCGGIELLSQRGKIKIINTLESRLELIASQLVPEIRIALFGRNPNRKFND</sequence>
<dbReference type="GO" id="GO:0046961">
    <property type="term" value="F:proton-transporting ATPase activity, rotational mechanism"/>
    <property type="evidence" value="ECO:0007669"/>
    <property type="project" value="InterPro"/>
</dbReference>
<evidence type="ECO:0000256" key="5">
    <source>
        <dbReference type="ARBA" id="ARBA00071127"/>
    </source>
</evidence>
<organism evidence="9 10">
    <name type="scientific">Parthenolecanium corni</name>
    <dbReference type="NCBI Taxonomy" id="536013"/>
    <lineage>
        <taxon>Eukaryota</taxon>
        <taxon>Metazoa</taxon>
        <taxon>Ecdysozoa</taxon>
        <taxon>Arthropoda</taxon>
        <taxon>Hexapoda</taxon>
        <taxon>Insecta</taxon>
        <taxon>Pterygota</taxon>
        <taxon>Neoptera</taxon>
        <taxon>Paraneoptera</taxon>
        <taxon>Hemiptera</taxon>
        <taxon>Sternorrhyncha</taxon>
        <taxon>Coccoidea</taxon>
        <taxon>Coccidae</taxon>
        <taxon>Parthenolecanium</taxon>
    </lineage>
</organism>